<evidence type="ECO:0000256" key="1">
    <source>
        <dbReference type="SAM" id="Phobius"/>
    </source>
</evidence>
<dbReference type="Pfam" id="PF20358">
    <property type="entry name" value="DUF6653"/>
    <property type="match status" value="1"/>
</dbReference>
<feature type="transmembrane region" description="Helical" evidence="1">
    <location>
        <begin position="128"/>
        <end position="146"/>
    </location>
</feature>
<name>A0A5B7X889_9FLAO</name>
<keyword evidence="1" id="KW-0812">Transmembrane</keyword>
<keyword evidence="3" id="KW-1185">Reference proteome</keyword>
<proteinExistence type="predicted"/>
<sequence length="171" mass="20182">MSFEKKIAGLFNLTEENWQRHANPWSVWTRNLSLPLLILAFWSRIWIGWYSLIPIGLAILWTWLNPQLFDKPKNTNNWASRSVMGERFWINRKNVPIPLHHRIVPKILSAVATIGSGIVVFGVFELDLWLTVLGSILVYTGKLWFLDRMVWLYFDMKEQHITANPREEKYS</sequence>
<keyword evidence="1" id="KW-1133">Transmembrane helix</keyword>
<dbReference type="OrthoDB" id="1442233at2"/>
<accession>A0A5B7X889</accession>
<dbReference type="Proteomes" id="UP000309016">
    <property type="component" value="Chromosome"/>
</dbReference>
<keyword evidence="1" id="KW-0472">Membrane</keyword>
<organism evidence="2 3">
    <name type="scientific">Antarcticibacterium flavum</name>
    <dbReference type="NCBI Taxonomy" id="2058175"/>
    <lineage>
        <taxon>Bacteria</taxon>
        <taxon>Pseudomonadati</taxon>
        <taxon>Bacteroidota</taxon>
        <taxon>Flavobacteriia</taxon>
        <taxon>Flavobacteriales</taxon>
        <taxon>Flavobacteriaceae</taxon>
        <taxon>Antarcticibacterium</taxon>
    </lineage>
</organism>
<dbReference type="AlphaFoldDB" id="A0A5B7X889"/>
<gene>
    <name evidence="2" type="ORF">FHG64_02890</name>
</gene>
<reference evidence="2 3" key="1">
    <citation type="submission" date="2019-06" db="EMBL/GenBank/DDBJ databases">
        <title>Complete genome sequence of Antarcticibacterium flavum KCTC 52984T from an Antarctic marine sediment.</title>
        <authorList>
            <person name="Lee Y.M."/>
            <person name="Shin S.C."/>
        </authorList>
    </citation>
    <scope>NUCLEOTIDE SEQUENCE [LARGE SCALE GENOMIC DNA]</scope>
    <source>
        <strain evidence="2 3">KCTC 52984</strain>
    </source>
</reference>
<protein>
    <submittedName>
        <fullName evidence="2">Uncharacterized protein</fullName>
    </submittedName>
</protein>
<dbReference type="EMBL" id="CP040812">
    <property type="protein sequence ID" value="QCY71345.1"/>
    <property type="molecule type" value="Genomic_DNA"/>
</dbReference>
<dbReference type="KEGG" id="afla:FHG64_02890"/>
<feature type="transmembrane region" description="Helical" evidence="1">
    <location>
        <begin position="103"/>
        <end position="122"/>
    </location>
</feature>
<evidence type="ECO:0000313" key="2">
    <source>
        <dbReference type="EMBL" id="QCY71345.1"/>
    </source>
</evidence>
<feature type="transmembrane region" description="Helical" evidence="1">
    <location>
        <begin position="41"/>
        <end position="64"/>
    </location>
</feature>
<dbReference type="InterPro" id="IPR046595">
    <property type="entry name" value="DUF6653"/>
</dbReference>
<evidence type="ECO:0000313" key="3">
    <source>
        <dbReference type="Proteomes" id="UP000309016"/>
    </source>
</evidence>